<organism evidence="2 3">
    <name type="scientific">Fusarium oligoseptatum</name>
    <dbReference type="NCBI Taxonomy" id="2604345"/>
    <lineage>
        <taxon>Eukaryota</taxon>
        <taxon>Fungi</taxon>
        <taxon>Dikarya</taxon>
        <taxon>Ascomycota</taxon>
        <taxon>Pezizomycotina</taxon>
        <taxon>Sordariomycetes</taxon>
        <taxon>Hypocreomycetidae</taxon>
        <taxon>Hypocreales</taxon>
        <taxon>Nectriaceae</taxon>
        <taxon>Fusarium</taxon>
        <taxon>Fusarium solani species complex</taxon>
    </lineage>
</organism>
<accession>A0A428TFQ4</accession>
<comment type="caution">
    <text evidence="2">The sequence shown here is derived from an EMBL/GenBank/DDBJ whole genome shotgun (WGS) entry which is preliminary data.</text>
</comment>
<evidence type="ECO:0008006" key="4">
    <source>
        <dbReference type="Google" id="ProtNLM"/>
    </source>
</evidence>
<evidence type="ECO:0000256" key="1">
    <source>
        <dbReference type="SAM" id="MobiDB-lite"/>
    </source>
</evidence>
<sequence length="146" mass="15649">MLSDQPMRASLQVAPLTIAKARTDTSGDASSTSENDTTLYSQSQMTPPATPNGSQEDLSPQSPQYTPPPVFHNFLRAFYPFNPSYAMSDSSVTLPLNEGDVILVHSIHTNGWADGTLLVSGAAVGYRPITARPMSLRTCATFSKPS</sequence>
<name>A0A428TFQ4_9HYPO</name>
<dbReference type="STRING" id="1325735.A0A428TFQ4"/>
<feature type="compositionally biased region" description="Polar residues" evidence="1">
    <location>
        <begin position="24"/>
        <end position="64"/>
    </location>
</feature>
<protein>
    <recommendedName>
        <fullName evidence="4">SH3 domain-containing protein</fullName>
    </recommendedName>
</protein>
<dbReference type="InterPro" id="IPR036028">
    <property type="entry name" value="SH3-like_dom_sf"/>
</dbReference>
<reference evidence="2 3" key="1">
    <citation type="submission" date="2017-06" db="EMBL/GenBank/DDBJ databases">
        <title>Comparative genomic analysis of Ambrosia Fusariam Clade fungi.</title>
        <authorList>
            <person name="Stajich J.E."/>
            <person name="Carrillo J."/>
            <person name="Kijimoto T."/>
            <person name="Eskalen A."/>
            <person name="O'Donnell K."/>
            <person name="Kasson M."/>
        </authorList>
    </citation>
    <scope>NUCLEOTIDE SEQUENCE [LARGE SCALE GENOMIC DNA]</scope>
    <source>
        <strain evidence="2 3">NRRL62579</strain>
    </source>
</reference>
<dbReference type="EMBL" id="NKCK01000089">
    <property type="protein sequence ID" value="RSM00886.1"/>
    <property type="molecule type" value="Genomic_DNA"/>
</dbReference>
<keyword evidence="3" id="KW-1185">Reference proteome</keyword>
<dbReference type="SUPFAM" id="SSF50044">
    <property type="entry name" value="SH3-domain"/>
    <property type="match status" value="1"/>
</dbReference>
<dbReference type="Gene3D" id="2.30.30.40">
    <property type="entry name" value="SH3 Domains"/>
    <property type="match status" value="1"/>
</dbReference>
<gene>
    <name evidence="2" type="ORF">CEP52_008856</name>
</gene>
<dbReference type="AlphaFoldDB" id="A0A428TFQ4"/>
<proteinExistence type="predicted"/>
<evidence type="ECO:0000313" key="3">
    <source>
        <dbReference type="Proteomes" id="UP000287144"/>
    </source>
</evidence>
<feature type="region of interest" description="Disordered" evidence="1">
    <location>
        <begin position="1"/>
        <end position="67"/>
    </location>
</feature>
<dbReference type="Proteomes" id="UP000287144">
    <property type="component" value="Unassembled WGS sequence"/>
</dbReference>
<evidence type="ECO:0000313" key="2">
    <source>
        <dbReference type="EMBL" id="RSM00886.1"/>
    </source>
</evidence>